<keyword evidence="4 13" id="KW-1133">Transmembrane helix</keyword>
<dbReference type="FunFam" id="1.20.1070.10:FF:000040">
    <property type="entry name" value="Coagulation factor 2 (thrombin) receptor"/>
    <property type="match status" value="1"/>
</dbReference>
<dbReference type="PRINTS" id="PR00237">
    <property type="entry name" value="GPCRRHODOPSN"/>
</dbReference>
<evidence type="ECO:0000256" key="2">
    <source>
        <dbReference type="ARBA" id="ARBA00022475"/>
    </source>
</evidence>
<evidence type="ECO:0000256" key="13">
    <source>
        <dbReference type="SAM" id="Phobius"/>
    </source>
</evidence>
<feature type="transmembrane region" description="Helical" evidence="13">
    <location>
        <begin position="138"/>
        <end position="156"/>
    </location>
</feature>
<dbReference type="InterPro" id="IPR003912">
    <property type="entry name" value="Protea_act_rcpt"/>
</dbReference>
<dbReference type="AlphaFoldDB" id="A0A401QBG8"/>
<sequence>MAISCCQRFVLFALIFSTTALCQLKQDPSKFIGRSFPLLKTASNNQLNESTKSQLTSSVVMVMIPAIYSIILIIGLPANGMALVVLATKVQRLPSTIFLINLATADLLLILVLPFKISYHLLGNDWLFGEGLCRAMTAFFYGNMYCSILMLTFISIDRYFALVRPFFSKCFRDNRFAVCCCSLIWLIVTASIIPFLTQQQTYLIQDLNVTTCHDVLPRELQSGYFFYYFVCLVVFEFLIPCFVTLFCYVSIIKKLMINNGKYAKAIRAMVLVLIVYLVCFTPSNIILLIHHSEHRLWDSSELYLFYMLCLVLSTFNNCIDPFIYYYISDAFRDKVRSTIFCMAENDGDSGKNKQQLVLTSSS</sequence>
<gene>
    <name evidence="16" type="ORF">scyTo_0021683</name>
</gene>
<proteinExistence type="inferred from homology"/>
<dbReference type="GO" id="GO:0007200">
    <property type="term" value="P:phospholipase C-activating G protein-coupled receptor signaling pathway"/>
    <property type="evidence" value="ECO:0007669"/>
    <property type="project" value="TreeGrafter"/>
</dbReference>
<feature type="transmembrane region" description="Helical" evidence="13">
    <location>
        <begin position="98"/>
        <end position="118"/>
    </location>
</feature>
<dbReference type="PROSITE" id="PS00237">
    <property type="entry name" value="G_PROTEIN_RECEP_F1_1"/>
    <property type="match status" value="1"/>
</dbReference>
<protein>
    <recommendedName>
        <fullName evidence="15">G-protein coupled receptors family 1 profile domain-containing protein</fullName>
    </recommendedName>
</protein>
<dbReference type="CDD" id="cd15372">
    <property type="entry name" value="7tmA_PAR4"/>
    <property type="match status" value="1"/>
</dbReference>
<dbReference type="PANTHER" id="PTHR24232">
    <property type="entry name" value="G-PROTEIN COUPLED RECEPTOR"/>
    <property type="match status" value="1"/>
</dbReference>
<dbReference type="InterPro" id="IPR003944">
    <property type="entry name" value="Prot_act_rcpt_4"/>
</dbReference>
<evidence type="ECO:0000256" key="3">
    <source>
        <dbReference type="ARBA" id="ARBA00022692"/>
    </source>
</evidence>
<dbReference type="PROSITE" id="PS50262">
    <property type="entry name" value="G_PROTEIN_RECEP_F1_2"/>
    <property type="match status" value="1"/>
</dbReference>
<evidence type="ECO:0000256" key="5">
    <source>
        <dbReference type="ARBA" id="ARBA00023040"/>
    </source>
</evidence>
<dbReference type="GO" id="GO:0015057">
    <property type="term" value="F:thrombin-activated receptor activity"/>
    <property type="evidence" value="ECO:0007669"/>
    <property type="project" value="InterPro"/>
</dbReference>
<feature type="signal peptide" evidence="14">
    <location>
        <begin position="1"/>
        <end position="20"/>
    </location>
</feature>
<feature type="transmembrane region" description="Helical" evidence="13">
    <location>
        <begin position="225"/>
        <end position="249"/>
    </location>
</feature>
<evidence type="ECO:0000256" key="11">
    <source>
        <dbReference type="PIRSR" id="PIRSR603912-52"/>
    </source>
</evidence>
<comment type="subcellular location">
    <subcellularLocation>
        <location evidence="1">Cell membrane</location>
        <topology evidence="1">Multi-pass membrane protein</topology>
    </subcellularLocation>
</comment>
<evidence type="ECO:0000313" key="16">
    <source>
        <dbReference type="EMBL" id="GCB82692.1"/>
    </source>
</evidence>
<dbReference type="GO" id="GO:0007596">
    <property type="term" value="P:blood coagulation"/>
    <property type="evidence" value="ECO:0007669"/>
    <property type="project" value="InterPro"/>
</dbReference>
<evidence type="ECO:0000256" key="4">
    <source>
        <dbReference type="ARBA" id="ARBA00022989"/>
    </source>
</evidence>
<dbReference type="PANTHER" id="PTHR24232:SF22">
    <property type="entry name" value="PROTEINASE-ACTIVATED RECEPTOR 4"/>
    <property type="match status" value="1"/>
</dbReference>
<comment type="similarity">
    <text evidence="12">Belongs to the G-protein coupled receptor 1 family.</text>
</comment>
<dbReference type="Gene3D" id="1.20.1070.10">
    <property type="entry name" value="Rhodopsin 7-helix transmembrane proteins"/>
    <property type="match status" value="1"/>
</dbReference>
<evidence type="ECO:0000259" key="15">
    <source>
        <dbReference type="PROSITE" id="PS50262"/>
    </source>
</evidence>
<feature type="disulfide bond" evidence="11">
    <location>
        <begin position="133"/>
        <end position="212"/>
    </location>
</feature>
<evidence type="ECO:0000313" key="17">
    <source>
        <dbReference type="Proteomes" id="UP000288216"/>
    </source>
</evidence>
<dbReference type="GO" id="GO:0035025">
    <property type="term" value="P:positive regulation of Rho protein signal transduction"/>
    <property type="evidence" value="ECO:0007669"/>
    <property type="project" value="TreeGrafter"/>
</dbReference>
<feature type="transmembrane region" description="Helical" evidence="13">
    <location>
        <begin position="270"/>
        <end position="291"/>
    </location>
</feature>
<dbReference type="Pfam" id="PF00001">
    <property type="entry name" value="7tm_1"/>
    <property type="match status" value="1"/>
</dbReference>
<evidence type="ECO:0000256" key="1">
    <source>
        <dbReference type="ARBA" id="ARBA00004651"/>
    </source>
</evidence>
<keyword evidence="7 11" id="KW-1015">Disulfide bond</keyword>
<evidence type="ECO:0000256" key="6">
    <source>
        <dbReference type="ARBA" id="ARBA00023136"/>
    </source>
</evidence>
<dbReference type="EMBL" id="BFAA01019720">
    <property type="protein sequence ID" value="GCB82692.1"/>
    <property type="molecule type" value="Genomic_DNA"/>
</dbReference>
<dbReference type="Proteomes" id="UP000288216">
    <property type="component" value="Unassembled WGS sequence"/>
</dbReference>
<keyword evidence="8 12" id="KW-0675">Receptor</keyword>
<dbReference type="InterPro" id="IPR017452">
    <property type="entry name" value="GPCR_Rhodpsn_7TM"/>
</dbReference>
<evidence type="ECO:0000256" key="14">
    <source>
        <dbReference type="SAM" id="SignalP"/>
    </source>
</evidence>
<organism evidence="16 17">
    <name type="scientific">Scyliorhinus torazame</name>
    <name type="common">Cloudy catshark</name>
    <name type="synonym">Catulus torazame</name>
    <dbReference type="NCBI Taxonomy" id="75743"/>
    <lineage>
        <taxon>Eukaryota</taxon>
        <taxon>Metazoa</taxon>
        <taxon>Chordata</taxon>
        <taxon>Craniata</taxon>
        <taxon>Vertebrata</taxon>
        <taxon>Chondrichthyes</taxon>
        <taxon>Elasmobranchii</taxon>
        <taxon>Galeomorphii</taxon>
        <taxon>Galeoidea</taxon>
        <taxon>Carcharhiniformes</taxon>
        <taxon>Scyliorhinidae</taxon>
        <taxon>Scyliorhinus</taxon>
    </lineage>
</organism>
<keyword evidence="14" id="KW-0732">Signal</keyword>
<dbReference type="GO" id="GO:0005886">
    <property type="term" value="C:plasma membrane"/>
    <property type="evidence" value="ECO:0007669"/>
    <property type="project" value="UniProtKB-SubCell"/>
</dbReference>
<keyword evidence="10 12" id="KW-0807">Transducer</keyword>
<keyword evidence="17" id="KW-1185">Reference proteome</keyword>
<feature type="transmembrane region" description="Helical" evidence="13">
    <location>
        <begin position="176"/>
        <end position="197"/>
    </location>
</feature>
<keyword evidence="6 13" id="KW-0472">Membrane</keyword>
<dbReference type="PRINTS" id="PR01428">
    <property type="entry name" value="PROTEASEAR"/>
</dbReference>
<feature type="domain" description="G-protein coupled receptors family 1 profile" evidence="15">
    <location>
        <begin position="78"/>
        <end position="324"/>
    </location>
</feature>
<dbReference type="STRING" id="75743.A0A401QBG8"/>
<keyword evidence="9" id="KW-0325">Glycoprotein</keyword>
<name>A0A401QBG8_SCYTO</name>
<dbReference type="OMA" id="EPRITTC"/>
<dbReference type="OrthoDB" id="8716763at2759"/>
<evidence type="ECO:0000256" key="12">
    <source>
        <dbReference type="RuleBase" id="RU000688"/>
    </source>
</evidence>
<keyword evidence="2" id="KW-1003">Cell membrane</keyword>
<evidence type="ECO:0000256" key="10">
    <source>
        <dbReference type="ARBA" id="ARBA00023224"/>
    </source>
</evidence>
<keyword evidence="3 12" id="KW-0812">Transmembrane</keyword>
<dbReference type="SUPFAM" id="SSF81321">
    <property type="entry name" value="Family A G protein-coupled receptor-like"/>
    <property type="match status" value="1"/>
</dbReference>
<comment type="caution">
    <text evidence="16">The sequence shown here is derived from an EMBL/GenBank/DDBJ whole genome shotgun (WGS) entry which is preliminary data.</text>
</comment>
<evidence type="ECO:0000256" key="8">
    <source>
        <dbReference type="ARBA" id="ARBA00023170"/>
    </source>
</evidence>
<evidence type="ECO:0000256" key="7">
    <source>
        <dbReference type="ARBA" id="ARBA00023157"/>
    </source>
</evidence>
<feature type="chain" id="PRO_5018990434" description="G-protein coupled receptors family 1 profile domain-containing protein" evidence="14">
    <location>
        <begin position="21"/>
        <end position="362"/>
    </location>
</feature>
<evidence type="ECO:0000256" key="9">
    <source>
        <dbReference type="ARBA" id="ARBA00023180"/>
    </source>
</evidence>
<feature type="transmembrane region" description="Helical" evidence="13">
    <location>
        <begin position="303"/>
        <end position="327"/>
    </location>
</feature>
<dbReference type="PRINTS" id="PR01430">
    <property type="entry name" value="PROTEASEAR4"/>
</dbReference>
<feature type="transmembrane region" description="Helical" evidence="13">
    <location>
        <begin position="59"/>
        <end position="86"/>
    </location>
</feature>
<dbReference type="InterPro" id="IPR000276">
    <property type="entry name" value="GPCR_Rhodpsn"/>
</dbReference>
<reference evidence="16 17" key="1">
    <citation type="journal article" date="2018" name="Nat. Ecol. Evol.">
        <title>Shark genomes provide insights into elasmobranch evolution and the origin of vertebrates.</title>
        <authorList>
            <person name="Hara Y"/>
            <person name="Yamaguchi K"/>
            <person name="Onimaru K"/>
            <person name="Kadota M"/>
            <person name="Koyanagi M"/>
            <person name="Keeley SD"/>
            <person name="Tatsumi K"/>
            <person name="Tanaka K"/>
            <person name="Motone F"/>
            <person name="Kageyama Y"/>
            <person name="Nozu R"/>
            <person name="Adachi N"/>
            <person name="Nishimura O"/>
            <person name="Nakagawa R"/>
            <person name="Tanegashima C"/>
            <person name="Kiyatake I"/>
            <person name="Matsumoto R"/>
            <person name="Murakumo K"/>
            <person name="Nishida K"/>
            <person name="Terakita A"/>
            <person name="Kuratani S"/>
            <person name="Sato K"/>
            <person name="Hyodo S Kuraku.S."/>
        </authorList>
    </citation>
    <scope>NUCLEOTIDE SEQUENCE [LARGE SCALE GENOMIC DNA]</scope>
</reference>
<accession>A0A401QBG8</accession>
<keyword evidence="5 12" id="KW-0297">G-protein coupled receptor</keyword>